<sequence length="216" mass="22757">MAALGGEVVRPVAEKHGTLTIDGALSQVLPNNGLPRQAVTHCSDTPALIVEVIDQVTAAGGHVGVVGWPELSYAAISKEGLERIIAVPEPGIEDIAVAGVLAEGLDLVVLRTRTQLELTPVRARPLLARLRKGNAALLTINTTVPSPALTIIGHIEGFRGIGEGVGRIQSIDLRVRAESKGARPASATVTLGQKRPKQPKQPKQQEQQPTHLRAVP</sequence>
<evidence type="ECO:0000256" key="1">
    <source>
        <dbReference type="SAM" id="MobiDB-lite"/>
    </source>
</evidence>
<protein>
    <submittedName>
        <fullName evidence="2">Uncharacterized protein</fullName>
    </submittedName>
</protein>
<dbReference type="Proteomes" id="UP000060016">
    <property type="component" value="Chromosome"/>
</dbReference>
<organism evidence="2 3">
    <name type="scientific">Corynebacterium riegelii</name>
    <dbReference type="NCBI Taxonomy" id="156976"/>
    <lineage>
        <taxon>Bacteria</taxon>
        <taxon>Bacillati</taxon>
        <taxon>Actinomycetota</taxon>
        <taxon>Actinomycetes</taxon>
        <taxon>Mycobacteriales</taxon>
        <taxon>Corynebacteriaceae</taxon>
        <taxon>Corynebacterium</taxon>
    </lineage>
</organism>
<dbReference type="PATRIC" id="fig|156976.3.peg.1514"/>
<accession>A0A0K1RC80</accession>
<evidence type="ECO:0000313" key="3">
    <source>
        <dbReference type="Proteomes" id="UP000060016"/>
    </source>
</evidence>
<gene>
    <name evidence="2" type="ORF">AK829_07575</name>
</gene>
<keyword evidence="3" id="KW-1185">Reference proteome</keyword>
<dbReference type="EMBL" id="CP012342">
    <property type="protein sequence ID" value="AKV59037.1"/>
    <property type="molecule type" value="Genomic_DNA"/>
</dbReference>
<dbReference type="KEGG" id="crie:AK829_07575"/>
<dbReference type="STRING" id="156976.AK829_07575"/>
<name>A0A0K1RC80_9CORY</name>
<dbReference type="AlphaFoldDB" id="A0A0K1RC80"/>
<proteinExistence type="predicted"/>
<feature type="region of interest" description="Disordered" evidence="1">
    <location>
        <begin position="178"/>
        <end position="216"/>
    </location>
</feature>
<reference evidence="2 3" key="1">
    <citation type="submission" date="2015-08" db="EMBL/GenBank/DDBJ databases">
        <authorList>
            <person name="Babu N.S."/>
            <person name="Beckwith C.J."/>
            <person name="Beseler K.G."/>
            <person name="Brison A."/>
            <person name="Carone J.V."/>
            <person name="Caskin T.P."/>
            <person name="Diamond M."/>
            <person name="Durham M.E."/>
            <person name="Foxe J.M."/>
            <person name="Go M."/>
            <person name="Henderson B.A."/>
            <person name="Jones I.B."/>
            <person name="McGettigan J.A."/>
            <person name="Micheletti S.J."/>
            <person name="Nasrallah M.E."/>
            <person name="Ortiz D."/>
            <person name="Piller C.R."/>
            <person name="Privatt S.R."/>
            <person name="Schneider S.L."/>
            <person name="Sharp S."/>
            <person name="Smith T.C."/>
            <person name="Stanton J.D."/>
            <person name="Ullery H.E."/>
            <person name="Wilson R.J."/>
            <person name="Serrano M.G."/>
            <person name="Buck G."/>
            <person name="Lee V."/>
            <person name="Wang Y."/>
            <person name="Carvalho R."/>
            <person name="Voegtly L."/>
            <person name="Shi R."/>
            <person name="Duckworth R."/>
            <person name="Johnson A."/>
            <person name="Loviza R."/>
            <person name="Walstead R."/>
            <person name="Shah Z."/>
            <person name="Kiflezghi M."/>
            <person name="Wade K."/>
            <person name="Ball S.L."/>
            <person name="Bradley K.W."/>
            <person name="Asai D.J."/>
            <person name="Bowman C.A."/>
            <person name="Russell D.A."/>
            <person name="Pope W.H."/>
            <person name="Jacobs-Sera D."/>
            <person name="Hendrix R.W."/>
            <person name="Hatfull G.F."/>
        </authorList>
    </citation>
    <scope>NUCLEOTIDE SEQUENCE [LARGE SCALE GENOMIC DNA]</scope>
    <source>
        <strain evidence="2 3">PUDD_83A45</strain>
    </source>
</reference>
<evidence type="ECO:0000313" key="2">
    <source>
        <dbReference type="EMBL" id="AKV59037.1"/>
    </source>
</evidence>